<feature type="transmembrane region" description="Helical" evidence="2">
    <location>
        <begin position="433"/>
        <end position="455"/>
    </location>
</feature>
<feature type="transmembrane region" description="Helical" evidence="2">
    <location>
        <begin position="39"/>
        <end position="60"/>
    </location>
</feature>
<dbReference type="Proteomes" id="UP000516957">
    <property type="component" value="Unassembled WGS sequence"/>
</dbReference>
<comment type="caution">
    <text evidence="3">The sequence shown here is derived from an EMBL/GenBank/DDBJ whole genome shotgun (WGS) entry which is preliminary data.</text>
</comment>
<accession>A0A7Y9JQK8</accession>
<dbReference type="AlphaFoldDB" id="A0A7Y9JQK8"/>
<keyword evidence="4" id="KW-1185">Reference proteome</keyword>
<evidence type="ECO:0000256" key="1">
    <source>
        <dbReference type="SAM" id="MobiDB-lite"/>
    </source>
</evidence>
<keyword evidence="2" id="KW-0812">Transmembrane</keyword>
<keyword evidence="2" id="KW-1133">Transmembrane helix</keyword>
<sequence>MSPHPPLKDLLEQAAETVPPADVPRDTWQRGRRRHRRSLALRAAAVVGVVALVAATPGLLDRATDRSAPQPAGSGASGPGLPDHLHAVPERMSDRDNDGSWLREEVSDDLAVGRAAAAWVTPSGLPVVVDAVDGRYHLLDLPDFLPSDSLVAGWFPGDRAPLALSPDGTRLAFGFARPTTDDGTSVPSGIRVVDLVAGEVTRELYLRGGTGVAVTQVSWSPNGEWLAWAGRQTSYWTTSALTANTAVAGVVAPDGARQRLRPPGEATVVDDAGTATVLNGPQLWIHPADGAGVVERSTAVAEVTSTGALSTAGDRLALGTSARQDLVVLELQRDEVATRSGAAPDDQTWSIRPLGWVGESVLVQRTPADGGAGRLTLVPVDGDQPLRDVGTVDGGTDTRAGIGSLSVATDLVTAQRPTVTRPAPDWPWSEERWVVTALLGGLTLVLVLALAWAVVRRRRSAQRPSAT</sequence>
<evidence type="ECO:0008006" key="5">
    <source>
        <dbReference type="Google" id="ProtNLM"/>
    </source>
</evidence>
<feature type="region of interest" description="Disordered" evidence="1">
    <location>
        <begin position="62"/>
        <end position="99"/>
    </location>
</feature>
<evidence type="ECO:0000313" key="3">
    <source>
        <dbReference type="EMBL" id="NYD57336.1"/>
    </source>
</evidence>
<name>A0A7Y9JQK8_9ACTN</name>
<dbReference type="Gene3D" id="2.120.10.30">
    <property type="entry name" value="TolB, C-terminal domain"/>
    <property type="match status" value="1"/>
</dbReference>
<dbReference type="InterPro" id="IPR011659">
    <property type="entry name" value="WD40"/>
</dbReference>
<gene>
    <name evidence="3" type="ORF">BKA08_001574</name>
</gene>
<dbReference type="EMBL" id="JACCBE010000001">
    <property type="protein sequence ID" value="NYD57336.1"/>
    <property type="molecule type" value="Genomic_DNA"/>
</dbReference>
<dbReference type="InterPro" id="IPR011042">
    <property type="entry name" value="6-blade_b-propeller_TolB-like"/>
</dbReference>
<evidence type="ECO:0000313" key="4">
    <source>
        <dbReference type="Proteomes" id="UP000516957"/>
    </source>
</evidence>
<dbReference type="SUPFAM" id="SSF82171">
    <property type="entry name" value="DPP6 N-terminal domain-like"/>
    <property type="match status" value="1"/>
</dbReference>
<dbReference type="Pfam" id="PF07676">
    <property type="entry name" value="PD40"/>
    <property type="match status" value="1"/>
</dbReference>
<feature type="compositionally biased region" description="Basic and acidic residues" evidence="1">
    <location>
        <begin position="83"/>
        <end position="99"/>
    </location>
</feature>
<reference evidence="3 4" key="1">
    <citation type="submission" date="2020-07" db="EMBL/GenBank/DDBJ databases">
        <title>Sequencing the genomes of 1000 actinobacteria strains.</title>
        <authorList>
            <person name="Klenk H.-P."/>
        </authorList>
    </citation>
    <scope>NUCLEOTIDE SEQUENCE [LARGE SCALE GENOMIC DNA]</scope>
    <source>
        <strain evidence="3 4">DSM 18965</strain>
    </source>
</reference>
<proteinExistence type="predicted"/>
<dbReference type="RefSeq" id="WP_179615118.1">
    <property type="nucleotide sequence ID" value="NZ_CP059163.1"/>
</dbReference>
<evidence type="ECO:0000256" key="2">
    <source>
        <dbReference type="SAM" id="Phobius"/>
    </source>
</evidence>
<protein>
    <recommendedName>
        <fullName evidence="5">WD40 repeat domain-containing protein</fullName>
    </recommendedName>
</protein>
<keyword evidence="2" id="KW-0472">Membrane</keyword>
<organism evidence="3 4">
    <name type="scientific">Nocardioides marinisabuli</name>
    <dbReference type="NCBI Taxonomy" id="419476"/>
    <lineage>
        <taxon>Bacteria</taxon>
        <taxon>Bacillati</taxon>
        <taxon>Actinomycetota</taxon>
        <taxon>Actinomycetes</taxon>
        <taxon>Propionibacteriales</taxon>
        <taxon>Nocardioidaceae</taxon>
        <taxon>Nocardioides</taxon>
    </lineage>
</organism>